<keyword evidence="1" id="KW-0540">Nuclease</keyword>
<reference evidence="7" key="1">
    <citation type="submission" date="2017-09" db="EMBL/GenBank/DDBJ databases">
        <authorList>
            <person name="Varghese N."/>
            <person name="Submissions S."/>
        </authorList>
    </citation>
    <scope>NUCLEOTIDE SEQUENCE [LARGE SCALE GENOMIC DNA]</scope>
    <source>
        <strain evidence="7">C7</strain>
    </source>
</reference>
<name>A0A2C9CUC5_9RHOB</name>
<dbReference type="SMART" id="SM00479">
    <property type="entry name" value="EXOIII"/>
    <property type="match status" value="1"/>
</dbReference>
<dbReference type="InterPro" id="IPR013520">
    <property type="entry name" value="Ribonucl_H"/>
</dbReference>
<dbReference type="Proteomes" id="UP000220034">
    <property type="component" value="Unassembled WGS sequence"/>
</dbReference>
<evidence type="ECO:0000256" key="4">
    <source>
        <dbReference type="SAM" id="MobiDB-lite"/>
    </source>
</evidence>
<feature type="compositionally biased region" description="Low complexity" evidence="4">
    <location>
        <begin position="402"/>
        <end position="412"/>
    </location>
</feature>
<gene>
    <name evidence="6" type="ORF">SAMN06273572_106117</name>
</gene>
<dbReference type="InterPro" id="IPR012337">
    <property type="entry name" value="RNaseH-like_sf"/>
</dbReference>
<dbReference type="GO" id="GO:0003676">
    <property type="term" value="F:nucleic acid binding"/>
    <property type="evidence" value="ECO:0007669"/>
    <property type="project" value="InterPro"/>
</dbReference>
<dbReference type="EMBL" id="OCTN01000006">
    <property type="protein sequence ID" value="SOH94966.1"/>
    <property type="molecule type" value="Genomic_DNA"/>
</dbReference>
<organism evidence="6 7">
    <name type="scientific">Pontivivens marinum</name>
    <dbReference type="NCBI Taxonomy" id="1690039"/>
    <lineage>
        <taxon>Bacteria</taxon>
        <taxon>Pseudomonadati</taxon>
        <taxon>Pseudomonadota</taxon>
        <taxon>Alphaproteobacteria</taxon>
        <taxon>Rhodobacterales</taxon>
        <taxon>Paracoccaceae</taxon>
        <taxon>Pontivivens</taxon>
    </lineage>
</organism>
<dbReference type="GO" id="GO:0005829">
    <property type="term" value="C:cytosol"/>
    <property type="evidence" value="ECO:0007669"/>
    <property type="project" value="TreeGrafter"/>
</dbReference>
<dbReference type="GO" id="GO:0006259">
    <property type="term" value="P:DNA metabolic process"/>
    <property type="evidence" value="ECO:0007669"/>
    <property type="project" value="UniProtKB-ARBA"/>
</dbReference>
<dbReference type="Gene3D" id="3.30.420.10">
    <property type="entry name" value="Ribonuclease H-like superfamily/Ribonuclease H"/>
    <property type="match status" value="1"/>
</dbReference>
<dbReference type="InterPro" id="IPR036397">
    <property type="entry name" value="RNaseH_sf"/>
</dbReference>
<dbReference type="GO" id="GO:0008408">
    <property type="term" value="F:3'-5' exonuclease activity"/>
    <property type="evidence" value="ECO:0007669"/>
    <property type="project" value="TreeGrafter"/>
</dbReference>
<keyword evidence="3 6" id="KW-0269">Exonuclease</keyword>
<proteinExistence type="predicted"/>
<evidence type="ECO:0000313" key="7">
    <source>
        <dbReference type="Proteomes" id="UP000220034"/>
    </source>
</evidence>
<evidence type="ECO:0000313" key="6">
    <source>
        <dbReference type="EMBL" id="SOH94966.1"/>
    </source>
</evidence>
<feature type="domain" description="Exonuclease" evidence="5">
    <location>
        <begin position="209"/>
        <end position="373"/>
    </location>
</feature>
<dbReference type="PANTHER" id="PTHR30231:SF4">
    <property type="entry name" value="PROTEIN NEN2"/>
    <property type="match status" value="1"/>
</dbReference>
<evidence type="ECO:0000256" key="2">
    <source>
        <dbReference type="ARBA" id="ARBA00022801"/>
    </source>
</evidence>
<dbReference type="SUPFAM" id="SSF53098">
    <property type="entry name" value="Ribonuclease H-like"/>
    <property type="match status" value="1"/>
</dbReference>
<evidence type="ECO:0000259" key="5">
    <source>
        <dbReference type="SMART" id="SM00479"/>
    </source>
</evidence>
<keyword evidence="7" id="KW-1185">Reference proteome</keyword>
<dbReference type="AlphaFoldDB" id="A0A2C9CUC5"/>
<dbReference type="PANTHER" id="PTHR30231">
    <property type="entry name" value="DNA POLYMERASE III SUBUNIT EPSILON"/>
    <property type="match status" value="1"/>
</dbReference>
<feature type="region of interest" description="Disordered" evidence="4">
    <location>
        <begin position="390"/>
        <end position="419"/>
    </location>
</feature>
<accession>A0A2C9CUC5</accession>
<keyword evidence="2" id="KW-0378">Hydrolase</keyword>
<dbReference type="RefSeq" id="WP_245851647.1">
    <property type="nucleotide sequence ID" value="NZ_OCTN01000006.1"/>
</dbReference>
<protein>
    <submittedName>
        <fullName evidence="6">Exonuclease</fullName>
    </submittedName>
</protein>
<evidence type="ECO:0000256" key="1">
    <source>
        <dbReference type="ARBA" id="ARBA00022722"/>
    </source>
</evidence>
<dbReference type="Pfam" id="PF00929">
    <property type="entry name" value="RNase_T"/>
    <property type="match status" value="1"/>
</dbReference>
<evidence type="ECO:0000256" key="3">
    <source>
        <dbReference type="ARBA" id="ARBA00022839"/>
    </source>
</evidence>
<sequence length="500" mass="54936">MTIPTASDILNHLKRAKPQPTFSAPRDARGIYGLFDHNGTFRYIGSTSSKAETFYRRIHQRHRTGSESTSHYFSRMYNTGRMWRKRNDPATKTDGDIAKSLRNEFIARHCGCTWVALPDHADITALEAQVIALAPLEMVAWNRRGMAAYDEPVALLDELIAELRLSPVERAALGRQRQRQFGETPMAQVTTPPVLGEANLPPLPEGSFRFFALDVETANNDRGSICQVGVACVRPDDSIETWVTLVDPRTETWKFSDLHGITNAMVQGAPTIGAVISAVDRLLQGHKVYQHSGFDRSAVRAACQHLGRQEPSWDWHDSVSVARRAWPELKGNGGHGLGFLKTHLGLQFEHHDAGEDARAAAEVVLMAESGTPGVMTSRFNPAEDDVLDDGDTGPASLSASIRRPVSPTTTPVRTPPPVNLDVTNGTIRVPVAADSTTFSPDLSRRGHYTVGAKGAEEKHASFDAALDALNRMDKPRWRRPNAVGNWGIVSGCSWTDIRKG</sequence>